<evidence type="ECO:0000256" key="2">
    <source>
        <dbReference type="ARBA" id="ARBA00022741"/>
    </source>
</evidence>
<gene>
    <name evidence="5" type="ORF">DPMN_059038</name>
</gene>
<organism evidence="5 6">
    <name type="scientific">Dreissena polymorpha</name>
    <name type="common">Zebra mussel</name>
    <name type="synonym">Mytilus polymorpha</name>
    <dbReference type="NCBI Taxonomy" id="45954"/>
    <lineage>
        <taxon>Eukaryota</taxon>
        <taxon>Metazoa</taxon>
        <taxon>Spiralia</taxon>
        <taxon>Lophotrochozoa</taxon>
        <taxon>Mollusca</taxon>
        <taxon>Bivalvia</taxon>
        <taxon>Autobranchia</taxon>
        <taxon>Heteroconchia</taxon>
        <taxon>Euheterodonta</taxon>
        <taxon>Imparidentia</taxon>
        <taxon>Neoheterodontei</taxon>
        <taxon>Myida</taxon>
        <taxon>Dreissenoidea</taxon>
        <taxon>Dreissenidae</taxon>
        <taxon>Dreissena</taxon>
    </lineage>
</organism>
<reference evidence="5" key="1">
    <citation type="journal article" date="2019" name="bioRxiv">
        <title>The Genome of the Zebra Mussel, Dreissena polymorpha: A Resource for Invasive Species Research.</title>
        <authorList>
            <person name="McCartney M.A."/>
            <person name="Auch B."/>
            <person name="Kono T."/>
            <person name="Mallez S."/>
            <person name="Zhang Y."/>
            <person name="Obille A."/>
            <person name="Becker A."/>
            <person name="Abrahante J.E."/>
            <person name="Garbe J."/>
            <person name="Badalamenti J.P."/>
            <person name="Herman A."/>
            <person name="Mangelson H."/>
            <person name="Liachko I."/>
            <person name="Sullivan S."/>
            <person name="Sone E.D."/>
            <person name="Koren S."/>
            <person name="Silverstein K.A.T."/>
            <person name="Beckman K.B."/>
            <person name="Gohl D.M."/>
        </authorList>
    </citation>
    <scope>NUCLEOTIDE SEQUENCE</scope>
    <source>
        <strain evidence="5">Duluth1</strain>
        <tissue evidence="5">Whole animal</tissue>
    </source>
</reference>
<dbReference type="Proteomes" id="UP000828390">
    <property type="component" value="Unassembled WGS sequence"/>
</dbReference>
<dbReference type="Gene3D" id="3.90.640.10">
    <property type="entry name" value="Actin, Chain A, domain 4"/>
    <property type="match status" value="1"/>
</dbReference>
<dbReference type="Pfam" id="PF00012">
    <property type="entry name" value="HSP70"/>
    <property type="match status" value="1"/>
</dbReference>
<comment type="similarity">
    <text evidence="1">Belongs to the heat shock protein 70 family.</text>
</comment>
<evidence type="ECO:0008006" key="7">
    <source>
        <dbReference type="Google" id="ProtNLM"/>
    </source>
</evidence>
<feature type="compositionally biased region" description="Basic and acidic residues" evidence="4">
    <location>
        <begin position="373"/>
        <end position="382"/>
    </location>
</feature>
<dbReference type="AlphaFoldDB" id="A0A9D4C383"/>
<dbReference type="GO" id="GO:0005524">
    <property type="term" value="F:ATP binding"/>
    <property type="evidence" value="ECO:0007669"/>
    <property type="project" value="UniProtKB-KW"/>
</dbReference>
<feature type="compositionally biased region" description="Polar residues" evidence="4">
    <location>
        <begin position="349"/>
        <end position="372"/>
    </location>
</feature>
<dbReference type="SUPFAM" id="SSF53067">
    <property type="entry name" value="Actin-like ATPase domain"/>
    <property type="match status" value="2"/>
</dbReference>
<evidence type="ECO:0000256" key="4">
    <source>
        <dbReference type="SAM" id="MobiDB-lite"/>
    </source>
</evidence>
<dbReference type="CDD" id="cd10229">
    <property type="entry name" value="ASKHA_NBD_HSP70_HSPA12"/>
    <property type="match status" value="1"/>
</dbReference>
<sequence length="980" mass="112044">MDRPLKEGQDRNLAKLIIGLKLLIKVLINFIKLQCEEQHFGSNENDCTTCNFSTLTVHYSDEQQVEPAAVCSKCTMLAEIIRSKHVKSNPNWSNYATAANRQWQLMKCYIEDYGYSETANVEKAGLKALVQICTNHVDVKRAIGNGLSYLLTILHIHDRVIHTKDTHVSDELLHECLTNIEEALKNIDDPQRNQYLEEIKTLMNDTKHITVQDDMKRCIWVLKTINRYITTLEHSSSCSTPVKTLKEIKISQYKHMHKICPDIIKDINKRRDKVERYMFVAEHLFNDTRPEYLCPAEPNNKKRNEELNHWYTHTMLGSISDFVIDINEKMGRISKDVQDRESIIMPRRQNPNDNETEQGELSHQRVNTGNDSHNNEELRDHQMSPQPEFQLPYQENEPDFFNCKRLVVAAIDIGTTYSCYAYSFSDEFQRDRLQIYANSDWNDGTGMVTCKAPTIVLFDKSGKFHSFGYEAETKYNSLAATDEHIGWRYFRRFKMELFKKTIRRDIKIKDAQEKFMPAIEVFTAAIAFLKNHLLKRLQQRDTGFRETDIDWVLTVPAIWNDAAKQFMIMAAGQAGISENQLSLAYEPEAAAIYCKESFTTLSRELNTKAQLIPFGPGDKFMVIDLGGGTVDITAHEVLADGKLKSLSPPSGGPWGGTVVDKHFNAFIENLFEKDVYKEFSIECASDKLDLDRTIEIKKRAVKPTDEKIMLKLPNELFSFYNEKTNKNIEETLRKGPFKDTVTKKRDRLIVESGKLLAMFNESKNEILAHVEKLLRKRELWGLKKLLLVGGFAESQVIQDAVRQKFDGGYEVMVPQQPELAIVKGAVIYGHLPQSICSRKMPFAYGISTSVRFDPGKHSEVHKCIGVRGEEKCEDLFKAFVKKGDNLLPDQKSAEQSFTSPNPGDQQVTVEIYKSDQDPPPMYVTDCKKVGELVLVLTSVDPNEKALIVVQMAFGGTEVMVEAKESGQGGKRVLARFDWLK</sequence>
<evidence type="ECO:0000313" key="6">
    <source>
        <dbReference type="Proteomes" id="UP000828390"/>
    </source>
</evidence>
<dbReference type="Gene3D" id="3.30.420.40">
    <property type="match status" value="2"/>
</dbReference>
<dbReference type="GO" id="GO:0140662">
    <property type="term" value="F:ATP-dependent protein folding chaperone"/>
    <property type="evidence" value="ECO:0007669"/>
    <property type="project" value="InterPro"/>
</dbReference>
<dbReference type="InterPro" id="IPR013126">
    <property type="entry name" value="Hsp_70_fam"/>
</dbReference>
<reference evidence="5" key="2">
    <citation type="submission" date="2020-11" db="EMBL/GenBank/DDBJ databases">
        <authorList>
            <person name="McCartney M.A."/>
            <person name="Auch B."/>
            <person name="Kono T."/>
            <person name="Mallez S."/>
            <person name="Becker A."/>
            <person name="Gohl D.M."/>
            <person name="Silverstein K.A.T."/>
            <person name="Koren S."/>
            <person name="Bechman K.B."/>
            <person name="Herman A."/>
            <person name="Abrahante J.E."/>
            <person name="Garbe J."/>
        </authorList>
    </citation>
    <scope>NUCLEOTIDE SEQUENCE</scope>
    <source>
        <strain evidence="5">Duluth1</strain>
        <tissue evidence="5">Whole animal</tissue>
    </source>
</reference>
<dbReference type="OrthoDB" id="2963168at2759"/>
<dbReference type="EMBL" id="JAIWYP010000013">
    <property type="protein sequence ID" value="KAH3716317.1"/>
    <property type="molecule type" value="Genomic_DNA"/>
</dbReference>
<feature type="region of interest" description="Disordered" evidence="4">
    <location>
        <begin position="337"/>
        <end position="385"/>
    </location>
</feature>
<dbReference type="PANTHER" id="PTHR14187">
    <property type="entry name" value="ALPHA KINASE/ELONGATION FACTOR 2 KINASE"/>
    <property type="match status" value="1"/>
</dbReference>
<keyword evidence="3" id="KW-0067">ATP-binding</keyword>
<keyword evidence="2" id="KW-0547">Nucleotide-binding</keyword>
<accession>A0A9D4C383</accession>
<dbReference type="PANTHER" id="PTHR14187:SF5">
    <property type="entry name" value="HEAT SHOCK 70 KDA PROTEIN 12A"/>
    <property type="match status" value="1"/>
</dbReference>
<comment type="caution">
    <text evidence="5">The sequence shown here is derived from an EMBL/GenBank/DDBJ whole genome shotgun (WGS) entry which is preliminary data.</text>
</comment>
<evidence type="ECO:0000256" key="3">
    <source>
        <dbReference type="ARBA" id="ARBA00022840"/>
    </source>
</evidence>
<proteinExistence type="inferred from homology"/>
<evidence type="ECO:0000256" key="1">
    <source>
        <dbReference type="ARBA" id="ARBA00007381"/>
    </source>
</evidence>
<name>A0A9D4C383_DREPO</name>
<keyword evidence="6" id="KW-1185">Reference proteome</keyword>
<protein>
    <recommendedName>
        <fullName evidence="7">Heat shock 70 kDa protein 12A</fullName>
    </recommendedName>
</protein>
<dbReference type="InterPro" id="IPR043129">
    <property type="entry name" value="ATPase_NBD"/>
</dbReference>
<evidence type="ECO:0000313" key="5">
    <source>
        <dbReference type="EMBL" id="KAH3716317.1"/>
    </source>
</evidence>